<keyword evidence="8" id="KW-0472">Membrane</keyword>
<evidence type="ECO:0000256" key="5">
    <source>
        <dbReference type="ARBA" id="ARBA00022741"/>
    </source>
</evidence>
<dbReference type="SUPFAM" id="SSF52540">
    <property type="entry name" value="P-loop containing nucleoside triphosphate hydrolases"/>
    <property type="match status" value="1"/>
</dbReference>
<comment type="similarity">
    <text evidence="2">Belongs to the ABC transporter superfamily.</text>
</comment>
<dbReference type="InterPro" id="IPR017871">
    <property type="entry name" value="ABC_transporter-like_CS"/>
</dbReference>
<dbReference type="RefSeq" id="WP_038102521.1">
    <property type="nucleotide sequence ID" value="NZ_JFDP01000043.1"/>
</dbReference>
<dbReference type="GO" id="GO:0042626">
    <property type="term" value="F:ATPase-coupled transmembrane transporter activity"/>
    <property type="evidence" value="ECO:0007669"/>
    <property type="project" value="TreeGrafter"/>
</dbReference>
<dbReference type="InterPro" id="IPR027417">
    <property type="entry name" value="P-loop_NTPase"/>
</dbReference>
<name>A0A084EZM1_9BACT</name>
<evidence type="ECO:0000313" key="10">
    <source>
        <dbReference type="EMBL" id="KEZ23413.1"/>
    </source>
</evidence>
<evidence type="ECO:0000256" key="4">
    <source>
        <dbReference type="ARBA" id="ARBA00022475"/>
    </source>
</evidence>
<evidence type="ECO:0000256" key="7">
    <source>
        <dbReference type="ARBA" id="ARBA00022967"/>
    </source>
</evidence>
<dbReference type="InterPro" id="IPR003593">
    <property type="entry name" value="AAA+_ATPase"/>
</dbReference>
<accession>A0A084EZM1</accession>
<dbReference type="PROSITE" id="PS50893">
    <property type="entry name" value="ABC_TRANSPORTER_2"/>
    <property type="match status" value="1"/>
</dbReference>
<evidence type="ECO:0000256" key="1">
    <source>
        <dbReference type="ARBA" id="ARBA00004236"/>
    </source>
</evidence>
<dbReference type="EMBL" id="JFDP01000043">
    <property type="protein sequence ID" value="KEZ23413.1"/>
    <property type="molecule type" value="Genomic_DNA"/>
</dbReference>
<dbReference type="InterPro" id="IPR015856">
    <property type="entry name" value="ABC_transpr_CbiO/EcfA_su"/>
</dbReference>
<feature type="domain" description="ABC transporter" evidence="9">
    <location>
        <begin position="24"/>
        <end position="257"/>
    </location>
</feature>
<protein>
    <submittedName>
        <fullName evidence="10">ABC transporter, permease component, putative cobalt transport protein CbiO</fullName>
    </submittedName>
</protein>
<dbReference type="NCBIfam" id="TIGR04520">
    <property type="entry name" value="ECF_ATPase_1"/>
    <property type="match status" value="1"/>
</dbReference>
<dbReference type="GO" id="GO:0043190">
    <property type="term" value="C:ATP-binding cassette (ABC) transporter complex"/>
    <property type="evidence" value="ECO:0007669"/>
    <property type="project" value="TreeGrafter"/>
</dbReference>
<evidence type="ECO:0000256" key="2">
    <source>
        <dbReference type="ARBA" id="ARBA00005417"/>
    </source>
</evidence>
<dbReference type="eggNOG" id="COG1122">
    <property type="taxonomic scope" value="Bacteria"/>
</dbReference>
<dbReference type="InterPro" id="IPR003439">
    <property type="entry name" value="ABC_transporter-like_ATP-bd"/>
</dbReference>
<dbReference type="GO" id="GO:0016887">
    <property type="term" value="F:ATP hydrolysis activity"/>
    <property type="evidence" value="ECO:0007669"/>
    <property type="project" value="InterPro"/>
</dbReference>
<dbReference type="InterPro" id="IPR030947">
    <property type="entry name" value="EcfA_1"/>
</dbReference>
<dbReference type="NCBIfam" id="NF010167">
    <property type="entry name" value="PRK13648.1"/>
    <property type="match status" value="1"/>
</dbReference>
<dbReference type="InterPro" id="IPR050095">
    <property type="entry name" value="ECF_ABC_transporter_ATP-bd"/>
</dbReference>
<dbReference type="Pfam" id="PF00005">
    <property type="entry name" value="ABC_tran"/>
    <property type="match status" value="1"/>
</dbReference>
<sequence>MSSNEREYHISSLDQAIDASKTAIEFENVVFSYTEDRVVLNNVSFSIDANEYVCIIGHNGSGKSTISKVLTGLLKPASGVIKLFGIEISAVNLKYLRNNIGIVFQNPDNQFVGITAEDDIAFGLENRKVPQNKMWDIINEAAGALDIQHLLKKESLELSGGQKQRVAIASVLAINPKVIIFDESTSMLDPKGKSELKDLMVSLRDVAKKTIISITHDMEEVVRADKVIVMNKGEVQFIGKPKDIFADEDKLVKMKLDIPFTLKLAKLLKDKGMKIDLTLDNEELINQICQS</sequence>
<dbReference type="CDD" id="cd03225">
    <property type="entry name" value="ABC_cobalt_CbiO_domain1"/>
    <property type="match status" value="1"/>
</dbReference>
<keyword evidence="5" id="KW-0547">Nucleotide-binding</keyword>
<reference evidence="10 11" key="1">
    <citation type="submission" date="2014-02" db="EMBL/GenBank/DDBJ databases">
        <title>Genome sequence of Ureaplasma diversum strain 246.</title>
        <authorList>
            <person name="Sirand-Pugnet P."/>
            <person name="Breton M."/>
            <person name="Dordet-Frisoni E."/>
            <person name="Baranowski E."/>
            <person name="Barre A."/>
            <person name="Couture C."/>
            <person name="Dupuy V."/>
            <person name="Gaurivaud P."/>
            <person name="Jacob D."/>
            <person name="Lemaitre C."/>
            <person name="Manso-Silvan L."/>
            <person name="Nikolski M."/>
            <person name="Nouvel L.-X."/>
            <person name="Poumarat F."/>
            <person name="Tardy F."/>
            <person name="Thebault P."/>
            <person name="Theil S."/>
            <person name="Citti C."/>
            <person name="Thiaucourt F."/>
            <person name="Blanchard A."/>
        </authorList>
    </citation>
    <scope>NUCLEOTIDE SEQUENCE [LARGE SCALE GENOMIC DNA]</scope>
    <source>
        <strain evidence="10 11">NCTC 246</strain>
    </source>
</reference>
<keyword evidence="4" id="KW-1003">Cell membrane</keyword>
<keyword evidence="6" id="KW-0067">ATP-binding</keyword>
<dbReference type="AlphaFoldDB" id="A0A084EZM1"/>
<evidence type="ECO:0000313" key="11">
    <source>
        <dbReference type="Proteomes" id="UP000028537"/>
    </source>
</evidence>
<dbReference type="GO" id="GO:0005524">
    <property type="term" value="F:ATP binding"/>
    <property type="evidence" value="ECO:0007669"/>
    <property type="project" value="UniProtKB-KW"/>
</dbReference>
<evidence type="ECO:0000259" key="9">
    <source>
        <dbReference type="PROSITE" id="PS50893"/>
    </source>
</evidence>
<organism evidence="10 11">
    <name type="scientific">Ureaplasma diversum NCTC 246</name>
    <dbReference type="NCBI Taxonomy" id="1188241"/>
    <lineage>
        <taxon>Bacteria</taxon>
        <taxon>Bacillati</taxon>
        <taxon>Mycoplasmatota</taxon>
        <taxon>Mycoplasmoidales</taxon>
        <taxon>Mycoplasmoidaceae</taxon>
        <taxon>Ureaplasma</taxon>
    </lineage>
</organism>
<dbReference type="PROSITE" id="PS00211">
    <property type="entry name" value="ABC_TRANSPORTER_1"/>
    <property type="match status" value="1"/>
</dbReference>
<keyword evidence="3" id="KW-0813">Transport</keyword>
<dbReference type="Proteomes" id="UP000028537">
    <property type="component" value="Unassembled WGS sequence"/>
</dbReference>
<dbReference type="Gene3D" id="3.40.50.300">
    <property type="entry name" value="P-loop containing nucleotide triphosphate hydrolases"/>
    <property type="match status" value="1"/>
</dbReference>
<comment type="caution">
    <text evidence="10">The sequence shown here is derived from an EMBL/GenBank/DDBJ whole genome shotgun (WGS) entry which is preliminary data.</text>
</comment>
<evidence type="ECO:0000256" key="6">
    <source>
        <dbReference type="ARBA" id="ARBA00022840"/>
    </source>
</evidence>
<dbReference type="PANTHER" id="PTHR43553:SF24">
    <property type="entry name" value="ENERGY-COUPLING FACTOR TRANSPORTER ATP-BINDING PROTEIN ECFA1"/>
    <property type="match status" value="1"/>
</dbReference>
<evidence type="ECO:0000256" key="8">
    <source>
        <dbReference type="ARBA" id="ARBA00023136"/>
    </source>
</evidence>
<dbReference type="SMART" id="SM00382">
    <property type="entry name" value="AAA"/>
    <property type="match status" value="1"/>
</dbReference>
<dbReference type="FunFam" id="3.40.50.300:FF:000224">
    <property type="entry name" value="Energy-coupling factor transporter ATP-binding protein EcfA"/>
    <property type="match status" value="1"/>
</dbReference>
<keyword evidence="7" id="KW-1278">Translocase</keyword>
<comment type="subcellular location">
    <subcellularLocation>
        <location evidence="1">Cell membrane</location>
    </subcellularLocation>
</comment>
<proteinExistence type="inferred from homology"/>
<evidence type="ECO:0000256" key="3">
    <source>
        <dbReference type="ARBA" id="ARBA00022448"/>
    </source>
</evidence>
<dbReference type="OrthoDB" id="9784332at2"/>
<keyword evidence="11" id="KW-1185">Reference proteome</keyword>
<dbReference type="PANTHER" id="PTHR43553">
    <property type="entry name" value="HEAVY METAL TRANSPORTER"/>
    <property type="match status" value="1"/>
</dbReference>
<gene>
    <name evidence="10" type="primary">cbiO2</name>
    <name evidence="10" type="ORF">UDIV_3130</name>
</gene>